<gene>
    <name evidence="4" type="ORF">SAMN04490239_9112</name>
</gene>
<dbReference type="SMART" id="SM00903">
    <property type="entry name" value="Flavin_Reduct"/>
    <property type="match status" value="1"/>
</dbReference>
<dbReference type="EMBL" id="FNSV01000005">
    <property type="protein sequence ID" value="SED64216.1"/>
    <property type="molecule type" value="Genomic_DNA"/>
</dbReference>
<keyword evidence="2" id="KW-0560">Oxidoreductase</keyword>
<comment type="similarity">
    <text evidence="1">Belongs to the non-flavoprotein flavin reductase family.</text>
</comment>
<accession>A0A1H5CC42</accession>
<evidence type="ECO:0000313" key="5">
    <source>
        <dbReference type="Proteomes" id="UP000183561"/>
    </source>
</evidence>
<reference evidence="5" key="1">
    <citation type="submission" date="2016-10" db="EMBL/GenBank/DDBJ databases">
        <authorList>
            <person name="Varghese N."/>
            <person name="Submissions S."/>
        </authorList>
    </citation>
    <scope>NUCLEOTIDE SEQUENCE [LARGE SCALE GENOMIC DNA]</scope>
    <source>
        <strain evidence="5">DSM 44498</strain>
    </source>
</reference>
<dbReference type="GO" id="GO:0042602">
    <property type="term" value="F:riboflavin reductase (NADPH) activity"/>
    <property type="evidence" value="ECO:0007669"/>
    <property type="project" value="TreeGrafter"/>
</dbReference>
<keyword evidence="5" id="KW-1185">Reference proteome</keyword>
<evidence type="ECO:0000256" key="2">
    <source>
        <dbReference type="ARBA" id="ARBA00023002"/>
    </source>
</evidence>
<dbReference type="AlphaFoldDB" id="A0A1H5CC42"/>
<dbReference type="Proteomes" id="UP000183561">
    <property type="component" value="Unassembled WGS sequence"/>
</dbReference>
<dbReference type="GO" id="GO:0010181">
    <property type="term" value="F:FMN binding"/>
    <property type="evidence" value="ECO:0007669"/>
    <property type="project" value="InterPro"/>
</dbReference>
<dbReference type="PANTHER" id="PTHR30466:SF11">
    <property type="entry name" value="FLAVIN-DEPENDENT MONOOXYGENASE, REDUCTASE SUBUNIT HSAB"/>
    <property type="match status" value="1"/>
</dbReference>
<feature type="domain" description="Flavin reductase like" evidence="3">
    <location>
        <begin position="24"/>
        <end position="165"/>
    </location>
</feature>
<dbReference type="RefSeq" id="WP_072943410.1">
    <property type="nucleotide sequence ID" value="NZ_CP070609.1"/>
</dbReference>
<evidence type="ECO:0000256" key="1">
    <source>
        <dbReference type="ARBA" id="ARBA00008898"/>
    </source>
</evidence>
<protein>
    <submittedName>
        <fullName evidence="4">NADH-FMN oxidoreductase RutF, flavin reductase (DIM6/NTAB) family</fullName>
    </submittedName>
</protein>
<proteinExistence type="inferred from homology"/>
<name>A0A1H5CC42_9NOCA</name>
<dbReference type="InterPro" id="IPR002563">
    <property type="entry name" value="Flavin_Rdtase-like_dom"/>
</dbReference>
<dbReference type="InterPro" id="IPR050268">
    <property type="entry name" value="NADH-dep_flavin_reductase"/>
</dbReference>
<dbReference type="Gene3D" id="2.30.110.10">
    <property type="entry name" value="Electron Transport, Fmn-binding Protein, Chain A"/>
    <property type="match status" value="1"/>
</dbReference>
<sequence length="175" mass="18689">MSISTDTPDRTDTTSIADEFKDTMASLCAPVTVITAMTEDTPVGATVSAFGSLSLTPPMITVALDRRSRVLTAVTATGRLGVNILGEHDEELARIFATSGIDRFADAPWRMDSGLPRLIDAPGWLGCDVARIVGGGDHVIILGQVRTVENRPARTLSYSKRRFGIHTPLPASARP</sequence>
<evidence type="ECO:0000313" key="4">
    <source>
        <dbReference type="EMBL" id="SED64216.1"/>
    </source>
</evidence>
<evidence type="ECO:0000259" key="3">
    <source>
        <dbReference type="SMART" id="SM00903"/>
    </source>
</evidence>
<dbReference type="InterPro" id="IPR012349">
    <property type="entry name" value="Split_barrel_FMN-bd"/>
</dbReference>
<organism evidence="4 5">
    <name type="scientific">Rhodococcus koreensis</name>
    <dbReference type="NCBI Taxonomy" id="99653"/>
    <lineage>
        <taxon>Bacteria</taxon>
        <taxon>Bacillati</taxon>
        <taxon>Actinomycetota</taxon>
        <taxon>Actinomycetes</taxon>
        <taxon>Mycobacteriales</taxon>
        <taxon>Nocardiaceae</taxon>
        <taxon>Rhodococcus</taxon>
    </lineage>
</organism>
<dbReference type="PANTHER" id="PTHR30466">
    <property type="entry name" value="FLAVIN REDUCTASE"/>
    <property type="match status" value="1"/>
</dbReference>
<dbReference type="SUPFAM" id="SSF50475">
    <property type="entry name" value="FMN-binding split barrel"/>
    <property type="match status" value="1"/>
</dbReference>
<dbReference type="OrthoDB" id="9792858at2"/>
<dbReference type="Pfam" id="PF01613">
    <property type="entry name" value="Flavin_Reduct"/>
    <property type="match status" value="1"/>
</dbReference>